<dbReference type="InterPro" id="IPR050109">
    <property type="entry name" value="HTH-type_TetR-like_transc_reg"/>
</dbReference>
<feature type="DNA-binding region" description="H-T-H motif" evidence="4">
    <location>
        <begin position="40"/>
        <end position="59"/>
    </location>
</feature>
<organism evidence="6 7">
    <name type="scientific">Nocardia pulmonis</name>
    <dbReference type="NCBI Taxonomy" id="2951408"/>
    <lineage>
        <taxon>Bacteria</taxon>
        <taxon>Bacillati</taxon>
        <taxon>Actinomycetota</taxon>
        <taxon>Actinomycetes</taxon>
        <taxon>Mycobacteriales</taxon>
        <taxon>Nocardiaceae</taxon>
        <taxon>Nocardia</taxon>
    </lineage>
</organism>
<gene>
    <name evidence="6" type="ORF">NDR86_23140</name>
</gene>
<evidence type="ECO:0000313" key="6">
    <source>
        <dbReference type="EMBL" id="MCM6776386.1"/>
    </source>
</evidence>
<keyword evidence="3" id="KW-0804">Transcription</keyword>
<dbReference type="GO" id="GO:0003700">
    <property type="term" value="F:DNA-binding transcription factor activity"/>
    <property type="evidence" value="ECO:0007669"/>
    <property type="project" value="TreeGrafter"/>
</dbReference>
<dbReference type="InterPro" id="IPR001647">
    <property type="entry name" value="HTH_TetR"/>
</dbReference>
<evidence type="ECO:0000256" key="4">
    <source>
        <dbReference type="PROSITE-ProRule" id="PRU00335"/>
    </source>
</evidence>
<name>A0A9X2EE17_9NOCA</name>
<proteinExistence type="predicted"/>
<comment type="caution">
    <text evidence="6">The sequence shown here is derived from an EMBL/GenBank/DDBJ whole genome shotgun (WGS) entry which is preliminary data.</text>
</comment>
<dbReference type="SUPFAM" id="SSF46689">
    <property type="entry name" value="Homeodomain-like"/>
    <property type="match status" value="1"/>
</dbReference>
<dbReference type="AlphaFoldDB" id="A0A9X2EE17"/>
<sequence length="220" mass="24544">MSVARRDEFLTSGRQNQKQRTREALINAAIALLRDGRSPSIAEVAEAARVSPATAYRYFPNPQSLYSDVAIREQAFREKFDPAALHLSDDPLDRLETVIRSVARTQFADEALWRASLRAILDRWFEQAAKAEPERVPVRGTTRLRLVRRALAPLSDRLAPAELDRLVNAVVLVCGVEAMVTTRDVTGLEPEAATEVMVWAARSLVRAALDEADRADRPGR</sequence>
<keyword evidence="7" id="KW-1185">Reference proteome</keyword>
<protein>
    <submittedName>
        <fullName evidence="6">TetR family transcriptional regulator</fullName>
    </submittedName>
</protein>
<dbReference type="PANTHER" id="PTHR30055">
    <property type="entry name" value="HTH-TYPE TRANSCRIPTIONAL REGULATOR RUTR"/>
    <property type="match status" value="1"/>
</dbReference>
<evidence type="ECO:0000313" key="7">
    <source>
        <dbReference type="Proteomes" id="UP001139157"/>
    </source>
</evidence>
<keyword evidence="1" id="KW-0805">Transcription regulation</keyword>
<evidence type="ECO:0000256" key="1">
    <source>
        <dbReference type="ARBA" id="ARBA00023015"/>
    </source>
</evidence>
<evidence type="ECO:0000256" key="3">
    <source>
        <dbReference type="ARBA" id="ARBA00023163"/>
    </source>
</evidence>
<dbReference type="GO" id="GO:0000976">
    <property type="term" value="F:transcription cis-regulatory region binding"/>
    <property type="evidence" value="ECO:0007669"/>
    <property type="project" value="TreeGrafter"/>
</dbReference>
<dbReference type="Gene3D" id="1.10.357.10">
    <property type="entry name" value="Tetracycline Repressor, domain 2"/>
    <property type="match status" value="1"/>
</dbReference>
<reference evidence="6" key="1">
    <citation type="submission" date="2022-06" db="EMBL/GenBank/DDBJ databases">
        <title>Novel species in genus nocardia.</title>
        <authorList>
            <person name="Li F."/>
        </authorList>
    </citation>
    <scope>NUCLEOTIDE SEQUENCE</scope>
    <source>
        <strain evidence="6">CDC141</strain>
    </source>
</reference>
<feature type="domain" description="HTH tetR-type" evidence="5">
    <location>
        <begin position="19"/>
        <end position="77"/>
    </location>
</feature>
<dbReference type="RefSeq" id="WP_251914689.1">
    <property type="nucleotide sequence ID" value="NZ_JAMRXG010000010.1"/>
</dbReference>
<dbReference type="EMBL" id="JAMRXG010000010">
    <property type="protein sequence ID" value="MCM6776386.1"/>
    <property type="molecule type" value="Genomic_DNA"/>
</dbReference>
<evidence type="ECO:0000256" key="2">
    <source>
        <dbReference type="ARBA" id="ARBA00023125"/>
    </source>
</evidence>
<dbReference type="PANTHER" id="PTHR30055:SF234">
    <property type="entry name" value="HTH-TYPE TRANSCRIPTIONAL REGULATOR BETI"/>
    <property type="match status" value="1"/>
</dbReference>
<accession>A0A9X2EE17</accession>
<evidence type="ECO:0000259" key="5">
    <source>
        <dbReference type="PROSITE" id="PS50977"/>
    </source>
</evidence>
<dbReference type="Proteomes" id="UP001139157">
    <property type="component" value="Unassembled WGS sequence"/>
</dbReference>
<keyword evidence="2 4" id="KW-0238">DNA-binding</keyword>
<dbReference type="PROSITE" id="PS50977">
    <property type="entry name" value="HTH_TETR_2"/>
    <property type="match status" value="1"/>
</dbReference>
<dbReference type="InterPro" id="IPR009057">
    <property type="entry name" value="Homeodomain-like_sf"/>
</dbReference>